<sequence>MTDLKTNIKPLIVEDKIINVPPMFAELFVANPKNLKKWLVGVKESKKSYEDLKVKDILNTKINTSVNDEAFLLDVTFGDKVHKLYLKKPKLNKGLDFILTEGDKFKIETNLHLTEIDDTKSNIHLEVALLESKHKFHPITSFELKYFFRKSLSNFIEECEKSYSTFQNEEKTVEAEVLSFYQNNVKAFNDLIEPLKGDLGEESFQNIQKQLKSLGMETSDKISAIFTSLIGIVPLEDISLINDKIIQFIKEHVFVLKGITKKSNAENLKNINTITKLQLDNINFIVPQILKDIDSNKVVELENQLNDLLSTLVKEINSVISEIRSKIPPQHFKNLEIGFINLLKSDLDSAQSFLEKINLGNTNFSEKEKQILTNLKNSISKIETTANNRDDKVYVSVLNMVEKSLVQLESDLKDASANVTAEKIESTKDLIKSSTDSSYKSLTDFLSTITPENLENNKENIYKKIEDILDRYTKAIKIISPSIPEEKLSATREKIKAILIKEYESFCSSQKK</sequence>
<organism evidence="2 3">
    <name type="scientific">Candidatus Cetobacterium colombiensis</name>
    <dbReference type="NCBI Taxonomy" id="3073100"/>
    <lineage>
        <taxon>Bacteria</taxon>
        <taxon>Fusobacteriati</taxon>
        <taxon>Fusobacteriota</taxon>
        <taxon>Fusobacteriia</taxon>
        <taxon>Fusobacteriales</taxon>
        <taxon>Fusobacteriaceae</taxon>
        <taxon>Cetobacterium</taxon>
    </lineage>
</organism>
<reference evidence="3" key="1">
    <citation type="submission" date="2023-07" db="EMBL/GenBank/DDBJ databases">
        <authorList>
            <person name="Colorado M.A."/>
            <person name="Villamil L.M."/>
            <person name="Melo J.F."/>
            <person name="Rodriguez J.A."/>
            <person name="Ruiz R.Y."/>
        </authorList>
    </citation>
    <scope>NUCLEOTIDE SEQUENCE [LARGE SCALE GENOMIC DNA]</scope>
    <source>
        <strain evidence="3">C33</strain>
    </source>
</reference>
<keyword evidence="1" id="KW-0175">Coiled coil</keyword>
<dbReference type="Proteomes" id="UP001279681">
    <property type="component" value="Unassembled WGS sequence"/>
</dbReference>
<feature type="coiled-coil region" evidence="1">
    <location>
        <begin position="398"/>
        <end position="425"/>
    </location>
</feature>
<comment type="caution">
    <text evidence="2">The sequence shown here is derived from an EMBL/GenBank/DDBJ whole genome shotgun (WGS) entry which is preliminary data.</text>
</comment>
<dbReference type="EMBL" id="JAVIKH010000001">
    <property type="protein sequence ID" value="MDX8335146.1"/>
    <property type="molecule type" value="Genomic_DNA"/>
</dbReference>
<evidence type="ECO:0000313" key="3">
    <source>
        <dbReference type="Proteomes" id="UP001279681"/>
    </source>
</evidence>
<evidence type="ECO:0000313" key="2">
    <source>
        <dbReference type="EMBL" id="MDX8335146.1"/>
    </source>
</evidence>
<accession>A0ABU4W6I9</accession>
<gene>
    <name evidence="2" type="ORF">RFV38_01295</name>
</gene>
<evidence type="ECO:0000256" key="1">
    <source>
        <dbReference type="SAM" id="Coils"/>
    </source>
</evidence>
<dbReference type="RefSeq" id="WP_320312556.1">
    <property type="nucleotide sequence ID" value="NZ_JAVIKH010000001.1"/>
</dbReference>
<protein>
    <submittedName>
        <fullName evidence="2">Uncharacterized protein</fullName>
    </submittedName>
</protein>
<keyword evidence="3" id="KW-1185">Reference proteome</keyword>
<name>A0ABU4W6I9_9FUSO</name>
<proteinExistence type="predicted"/>